<dbReference type="GO" id="GO:0046872">
    <property type="term" value="F:metal ion binding"/>
    <property type="evidence" value="ECO:0007669"/>
    <property type="project" value="UniProtKB-KW"/>
</dbReference>
<keyword evidence="6 11" id="KW-0479">Metal-binding</keyword>
<dbReference type="Gene3D" id="1.10.760.10">
    <property type="entry name" value="Cytochrome c-like domain"/>
    <property type="match status" value="1"/>
</dbReference>
<keyword evidence="5" id="KW-0812">Transmembrane</keyword>
<organism evidence="13 14">
    <name type="scientific">Stagnihabitans tardus</name>
    <dbReference type="NCBI Taxonomy" id="2699202"/>
    <lineage>
        <taxon>Bacteria</taxon>
        <taxon>Pseudomonadati</taxon>
        <taxon>Pseudomonadota</taxon>
        <taxon>Alphaproteobacteria</taxon>
        <taxon>Rhodobacterales</taxon>
        <taxon>Paracoccaceae</taxon>
        <taxon>Stagnihabitans</taxon>
    </lineage>
</organism>
<keyword evidence="8" id="KW-1133">Transmembrane helix</keyword>
<evidence type="ECO:0000256" key="6">
    <source>
        <dbReference type="ARBA" id="ARBA00022723"/>
    </source>
</evidence>
<dbReference type="InterPro" id="IPR009056">
    <property type="entry name" value="Cyt_c-like_dom"/>
</dbReference>
<evidence type="ECO:0000256" key="10">
    <source>
        <dbReference type="ARBA" id="ARBA00023136"/>
    </source>
</evidence>
<dbReference type="InterPro" id="IPR002327">
    <property type="entry name" value="Cyt_c_1A/1B"/>
</dbReference>
<comment type="subcellular location">
    <subcellularLocation>
        <location evidence="1">Cell membrane</location>
        <topology evidence="1">Single-pass membrane protein</topology>
    </subcellularLocation>
</comment>
<keyword evidence="7" id="KW-0249">Electron transport</keyword>
<protein>
    <submittedName>
        <fullName evidence="13">C-type cytochrome</fullName>
    </submittedName>
</protein>
<comment type="caution">
    <text evidence="13">The sequence shown here is derived from an EMBL/GenBank/DDBJ whole genome shotgun (WGS) entry which is preliminary data.</text>
</comment>
<evidence type="ECO:0000256" key="7">
    <source>
        <dbReference type="ARBA" id="ARBA00022982"/>
    </source>
</evidence>
<dbReference type="AlphaFoldDB" id="A0AAE5BUG1"/>
<dbReference type="PRINTS" id="PR00604">
    <property type="entry name" value="CYTCHRMECIAB"/>
</dbReference>
<evidence type="ECO:0000256" key="3">
    <source>
        <dbReference type="ARBA" id="ARBA00022475"/>
    </source>
</evidence>
<dbReference type="RefSeq" id="WP_168773565.1">
    <property type="nucleotide sequence ID" value="NZ_JAABNR010000003.1"/>
</dbReference>
<proteinExistence type="predicted"/>
<dbReference type="GO" id="GO:0009055">
    <property type="term" value="F:electron transfer activity"/>
    <property type="evidence" value="ECO:0007669"/>
    <property type="project" value="InterPro"/>
</dbReference>
<dbReference type="GO" id="GO:0005886">
    <property type="term" value="C:plasma membrane"/>
    <property type="evidence" value="ECO:0007669"/>
    <property type="project" value="UniProtKB-SubCell"/>
</dbReference>
<keyword evidence="9 11" id="KW-0408">Iron</keyword>
<evidence type="ECO:0000256" key="11">
    <source>
        <dbReference type="PROSITE-ProRule" id="PRU00433"/>
    </source>
</evidence>
<evidence type="ECO:0000313" key="13">
    <source>
        <dbReference type="EMBL" id="NBZ86749.1"/>
    </source>
</evidence>
<dbReference type="FunFam" id="1.10.760.10:FF:000026">
    <property type="entry name" value="Cytochrome C, membrane-bound"/>
    <property type="match status" value="1"/>
</dbReference>
<keyword evidence="3" id="KW-1003">Cell membrane</keyword>
<dbReference type="PANTHER" id="PTHR11961">
    <property type="entry name" value="CYTOCHROME C"/>
    <property type="match status" value="1"/>
</dbReference>
<evidence type="ECO:0000256" key="4">
    <source>
        <dbReference type="ARBA" id="ARBA00022617"/>
    </source>
</evidence>
<evidence type="ECO:0000256" key="2">
    <source>
        <dbReference type="ARBA" id="ARBA00022448"/>
    </source>
</evidence>
<dbReference type="GO" id="GO:0020037">
    <property type="term" value="F:heme binding"/>
    <property type="evidence" value="ECO:0007669"/>
    <property type="project" value="InterPro"/>
</dbReference>
<keyword evidence="10" id="KW-0472">Membrane</keyword>
<dbReference type="SUPFAM" id="SSF46626">
    <property type="entry name" value="Cytochrome c"/>
    <property type="match status" value="1"/>
</dbReference>
<evidence type="ECO:0000256" key="9">
    <source>
        <dbReference type="ARBA" id="ARBA00023004"/>
    </source>
</evidence>
<name>A0AAE5BUG1_9RHOB</name>
<sequence>MFDTMTMTKIVGAVCGALLFFLFGAWAASSIYGLGEAGHGEHAKAVYPAAVEAEEAPAEEAAVKVAYADVAGAADAAAGEKVFGKCKSCHKIDGTDGTGPHLNGVVGRQPGAAAGYGYSDAMKAVTEAWTPEHLYAFLENPKKVVVGTKMGFAGLPKPEDRANLIAYLETLK</sequence>
<dbReference type="PROSITE" id="PS51007">
    <property type="entry name" value="CYTC"/>
    <property type="match status" value="1"/>
</dbReference>
<evidence type="ECO:0000256" key="1">
    <source>
        <dbReference type="ARBA" id="ARBA00004162"/>
    </source>
</evidence>
<evidence type="ECO:0000256" key="8">
    <source>
        <dbReference type="ARBA" id="ARBA00022989"/>
    </source>
</evidence>
<evidence type="ECO:0000259" key="12">
    <source>
        <dbReference type="PROSITE" id="PS51007"/>
    </source>
</evidence>
<gene>
    <name evidence="13" type="ORF">GV832_04085</name>
</gene>
<keyword evidence="14" id="KW-1185">Reference proteome</keyword>
<evidence type="ECO:0000313" key="14">
    <source>
        <dbReference type="Proteomes" id="UP001193501"/>
    </source>
</evidence>
<dbReference type="Proteomes" id="UP001193501">
    <property type="component" value="Unassembled WGS sequence"/>
</dbReference>
<keyword evidence="2" id="KW-0813">Transport</keyword>
<keyword evidence="4 11" id="KW-0349">Heme</keyword>
<feature type="domain" description="Cytochrome c" evidence="12">
    <location>
        <begin position="74"/>
        <end position="172"/>
    </location>
</feature>
<evidence type="ECO:0000256" key="5">
    <source>
        <dbReference type="ARBA" id="ARBA00022692"/>
    </source>
</evidence>
<dbReference type="Pfam" id="PF00034">
    <property type="entry name" value="Cytochrom_C"/>
    <property type="match status" value="1"/>
</dbReference>
<dbReference type="EMBL" id="JAABNR010000003">
    <property type="protein sequence ID" value="NBZ86749.1"/>
    <property type="molecule type" value="Genomic_DNA"/>
</dbReference>
<accession>A0AAE5BUG1</accession>
<dbReference type="InterPro" id="IPR036909">
    <property type="entry name" value="Cyt_c-like_dom_sf"/>
</dbReference>
<reference evidence="13" key="1">
    <citation type="submission" date="2020-01" db="EMBL/GenBank/DDBJ databases">
        <authorList>
            <person name="Chen W.-M."/>
        </authorList>
    </citation>
    <scope>NUCLEOTIDE SEQUENCE</scope>
    <source>
        <strain evidence="13">CYK-10</strain>
    </source>
</reference>